<sequence length="230" mass="26519">MKIVSVLRSGGDYDERHVRWLYSQLPGGYEKICLSDVAIKGVETLPLTTNFPGWWSKLELFNPEKIDDDIFYLDLDVVIVGDITDILENEKLTMLSDFYNPLKTHNSAIMRIPHQHKYLVWETFNRFPELFMHRYRDAVIRNSYRASCRKLIYGKNCCPVKSSVTKNTWSKRRKRHPPSVMAPSRPTPVLSAFTANPGHGIVAKSGFLPCNPSWPWPDTPMTHHSSEQGR</sequence>
<reference evidence="1 2" key="1">
    <citation type="submission" date="2019-04" db="EMBL/GenBank/DDBJ databases">
        <authorList>
            <person name="Li M."/>
            <person name="Gao C."/>
        </authorList>
    </citation>
    <scope>NUCLEOTIDE SEQUENCE [LARGE SCALE GENOMIC DNA]</scope>
    <source>
        <strain evidence="1 2">BGMRC 2031</strain>
    </source>
</reference>
<dbReference type="SUPFAM" id="SSF53448">
    <property type="entry name" value="Nucleotide-diphospho-sugar transferases"/>
    <property type="match status" value="1"/>
</dbReference>
<accession>A0ABY2SHS7</accession>
<protein>
    <recommendedName>
        <fullName evidence="3">Glycosyl transferase family 8</fullName>
    </recommendedName>
</protein>
<name>A0ABY2SHS7_9HYPH</name>
<evidence type="ECO:0000313" key="2">
    <source>
        <dbReference type="Proteomes" id="UP000305202"/>
    </source>
</evidence>
<proteinExistence type="predicted"/>
<organism evidence="1 2">
    <name type="scientific">Martelella alba</name>
    <dbReference type="NCBI Taxonomy" id="2590451"/>
    <lineage>
        <taxon>Bacteria</taxon>
        <taxon>Pseudomonadati</taxon>
        <taxon>Pseudomonadota</taxon>
        <taxon>Alphaproteobacteria</taxon>
        <taxon>Hyphomicrobiales</taxon>
        <taxon>Aurantimonadaceae</taxon>
        <taxon>Martelella</taxon>
    </lineage>
</organism>
<evidence type="ECO:0000313" key="1">
    <source>
        <dbReference type="EMBL" id="TKI04674.1"/>
    </source>
</evidence>
<gene>
    <name evidence="1" type="ORF">FCN80_17070</name>
</gene>
<keyword evidence="2" id="KW-1185">Reference proteome</keyword>
<dbReference type="RefSeq" id="WP_136991377.1">
    <property type="nucleotide sequence ID" value="NZ_SZPQ01000026.1"/>
</dbReference>
<dbReference type="InterPro" id="IPR029044">
    <property type="entry name" value="Nucleotide-diphossugar_trans"/>
</dbReference>
<dbReference type="Proteomes" id="UP000305202">
    <property type="component" value="Unassembled WGS sequence"/>
</dbReference>
<evidence type="ECO:0008006" key="3">
    <source>
        <dbReference type="Google" id="ProtNLM"/>
    </source>
</evidence>
<dbReference type="EMBL" id="SZPQ01000026">
    <property type="protein sequence ID" value="TKI04674.1"/>
    <property type="molecule type" value="Genomic_DNA"/>
</dbReference>
<comment type="caution">
    <text evidence="1">The sequence shown here is derived from an EMBL/GenBank/DDBJ whole genome shotgun (WGS) entry which is preliminary data.</text>
</comment>